<comment type="caution">
    <text evidence="1">The sequence shown here is derived from an EMBL/GenBank/DDBJ whole genome shotgun (WGS) entry which is preliminary data.</text>
</comment>
<reference evidence="1" key="1">
    <citation type="journal article" date="2020" name="Stud. Mycol.">
        <title>101 Dothideomycetes genomes: a test case for predicting lifestyles and emergence of pathogens.</title>
        <authorList>
            <person name="Haridas S."/>
            <person name="Albert R."/>
            <person name="Binder M."/>
            <person name="Bloem J."/>
            <person name="Labutti K."/>
            <person name="Salamov A."/>
            <person name="Andreopoulos B."/>
            <person name="Baker S."/>
            <person name="Barry K."/>
            <person name="Bills G."/>
            <person name="Bluhm B."/>
            <person name="Cannon C."/>
            <person name="Castanera R."/>
            <person name="Culley D."/>
            <person name="Daum C."/>
            <person name="Ezra D."/>
            <person name="Gonzalez J."/>
            <person name="Henrissat B."/>
            <person name="Kuo A."/>
            <person name="Liang C."/>
            <person name="Lipzen A."/>
            <person name="Lutzoni F."/>
            <person name="Magnuson J."/>
            <person name="Mondo S."/>
            <person name="Nolan M."/>
            <person name="Ohm R."/>
            <person name="Pangilinan J."/>
            <person name="Park H.-J."/>
            <person name="Ramirez L."/>
            <person name="Alfaro M."/>
            <person name="Sun H."/>
            <person name="Tritt A."/>
            <person name="Yoshinaga Y."/>
            <person name="Zwiers L.-H."/>
            <person name="Turgeon B."/>
            <person name="Goodwin S."/>
            <person name="Spatafora J."/>
            <person name="Crous P."/>
            <person name="Grigoriev I."/>
        </authorList>
    </citation>
    <scope>NUCLEOTIDE SEQUENCE</scope>
    <source>
        <strain evidence="1">ATCC 200398</strain>
    </source>
</reference>
<dbReference type="EMBL" id="MU003494">
    <property type="protein sequence ID" value="KAF2476774.1"/>
    <property type="molecule type" value="Genomic_DNA"/>
</dbReference>
<evidence type="ECO:0000313" key="1">
    <source>
        <dbReference type="EMBL" id="KAF2476774.1"/>
    </source>
</evidence>
<keyword evidence="2" id="KW-1185">Reference proteome</keyword>
<organism evidence="1 2">
    <name type="scientific">Lindgomyces ingoldianus</name>
    <dbReference type="NCBI Taxonomy" id="673940"/>
    <lineage>
        <taxon>Eukaryota</taxon>
        <taxon>Fungi</taxon>
        <taxon>Dikarya</taxon>
        <taxon>Ascomycota</taxon>
        <taxon>Pezizomycotina</taxon>
        <taxon>Dothideomycetes</taxon>
        <taxon>Pleosporomycetidae</taxon>
        <taxon>Pleosporales</taxon>
        <taxon>Lindgomycetaceae</taxon>
        <taxon>Lindgomyces</taxon>
    </lineage>
</organism>
<dbReference type="Proteomes" id="UP000799755">
    <property type="component" value="Unassembled WGS sequence"/>
</dbReference>
<protein>
    <submittedName>
        <fullName evidence="1">Uncharacterized protein</fullName>
    </submittedName>
</protein>
<gene>
    <name evidence="1" type="ORF">BDR25DRAFT_310106</name>
</gene>
<proteinExistence type="predicted"/>
<accession>A0ACB6RBX9</accession>
<sequence length="259" mass="29162">MVPPIMSKEGEKKDLATTFPREDIVRKNSVKMSGSPPGFTFTAVTDCRAIIARGNRLILEVTWNMQFANTMRALKWVVKNAASLGPDTIKGFLVISTEVGAHLASITATRARDRYSDMKLTGQCLIVPTLLTWPDDQVPADWQTRLRSHMENEDAPVLSEHTYEMFVPNLNVLDSEKHRGENFRYGSISKARRQHILPWTNATRFETRPSSTTNSWPKPGFVLGLFTSVGYRRCLCNSRAPNNHCCGRASRCGFRGSRK</sequence>
<name>A0ACB6RBX9_9PLEO</name>
<evidence type="ECO:0000313" key="2">
    <source>
        <dbReference type="Proteomes" id="UP000799755"/>
    </source>
</evidence>